<dbReference type="PANTHER" id="PTHR32089">
    <property type="entry name" value="METHYL-ACCEPTING CHEMOTAXIS PROTEIN MCPB"/>
    <property type="match status" value="1"/>
</dbReference>
<dbReference type="CDD" id="cd01068">
    <property type="entry name" value="globin_sensor"/>
    <property type="match status" value="1"/>
</dbReference>
<dbReference type="InterPro" id="IPR004089">
    <property type="entry name" value="MCPsignal_dom"/>
</dbReference>
<dbReference type="SUPFAM" id="SSF58104">
    <property type="entry name" value="Methyl-accepting chemotaxis protein (MCP) signaling domain"/>
    <property type="match status" value="1"/>
</dbReference>
<dbReference type="InterPro" id="IPR009050">
    <property type="entry name" value="Globin-like_sf"/>
</dbReference>
<dbReference type="Gene3D" id="1.10.490.10">
    <property type="entry name" value="Globins"/>
    <property type="match status" value="1"/>
</dbReference>
<organism evidence="4 5">
    <name type="scientific">Muricoccus roseus</name>
    <dbReference type="NCBI Taxonomy" id="198092"/>
    <lineage>
        <taxon>Bacteria</taxon>
        <taxon>Pseudomonadati</taxon>
        <taxon>Pseudomonadota</taxon>
        <taxon>Alphaproteobacteria</taxon>
        <taxon>Acetobacterales</taxon>
        <taxon>Roseomonadaceae</taxon>
        <taxon>Muricoccus</taxon>
    </lineage>
</organism>
<feature type="domain" description="Methyl-accepting transducer" evidence="3">
    <location>
        <begin position="197"/>
        <end position="433"/>
    </location>
</feature>
<sequence length="453" mass="47116">MAEILDPDQRKRLAAFGITDQDIRLLNRQADYARDRLPVLIGSLHGTFAGWPEIQAALMEPAVHEVRVAHWQRVVSGRLGEGFFESAERLATAFYTRGVPSYAVAICHSTVGSAICRDLGLAPAPRGGLSLLWLRRKEDQASSILAETLNRAAWLDLEVLLETYVAAERASRRSVLDSLARDFEAKIGGVVESVGVSSRRMEAVSGPMTEAATRTTDGSAQAAAAADEASENVRTVAAATTELTASIGEITRQMGQSSVMAERAAREARQTDAVVQALAENAARIGDVVRLIGDIAGQTNLLALNATIEAARAGEAGRGFAVVASEVKALATQTARATEEIGGQINAIQTATGQAVEAIGGISRMIGEISGITTGIAAAVEEQGAATAEITRSVQHAAAGNERVSALMGGIHSDAAGTAGVAGELAGTAQELSAQSGLLREAVDGFLAEVRAA</sequence>
<dbReference type="SUPFAM" id="SSF46458">
    <property type="entry name" value="Globin-like"/>
    <property type="match status" value="1"/>
</dbReference>
<dbReference type="GO" id="GO:0016020">
    <property type="term" value="C:membrane"/>
    <property type="evidence" value="ECO:0007669"/>
    <property type="project" value="InterPro"/>
</dbReference>
<dbReference type="STRING" id="198092.SAMN02745194_03216"/>
<gene>
    <name evidence="4" type="ORF">SAMN02745194_03216</name>
</gene>
<evidence type="ECO:0000313" key="4">
    <source>
        <dbReference type="EMBL" id="SHJ73082.1"/>
    </source>
</evidence>
<evidence type="ECO:0000313" key="5">
    <source>
        <dbReference type="Proteomes" id="UP000184387"/>
    </source>
</evidence>
<dbReference type="InterPro" id="IPR012292">
    <property type="entry name" value="Globin/Proto"/>
</dbReference>
<reference evidence="4 5" key="1">
    <citation type="submission" date="2016-11" db="EMBL/GenBank/DDBJ databases">
        <authorList>
            <person name="Jaros S."/>
            <person name="Januszkiewicz K."/>
            <person name="Wedrychowicz H."/>
        </authorList>
    </citation>
    <scope>NUCLEOTIDE SEQUENCE [LARGE SCALE GENOMIC DNA]</scope>
    <source>
        <strain evidence="4 5">DSM 14916</strain>
    </source>
</reference>
<evidence type="ECO:0000256" key="2">
    <source>
        <dbReference type="PROSITE-ProRule" id="PRU00284"/>
    </source>
</evidence>
<keyword evidence="1 2" id="KW-0807">Transducer</keyword>
<name>A0A1M6LPU1_9PROT</name>
<dbReference type="PROSITE" id="PS50111">
    <property type="entry name" value="CHEMOTAXIS_TRANSDUC_2"/>
    <property type="match status" value="1"/>
</dbReference>
<dbReference type="Pfam" id="PF00015">
    <property type="entry name" value="MCPsignal"/>
    <property type="match status" value="1"/>
</dbReference>
<accession>A0A1M6LPU1</accession>
<dbReference type="InterPro" id="IPR039379">
    <property type="entry name" value="Protoglobin_sensor_dom"/>
</dbReference>
<proteinExistence type="predicted"/>
<dbReference type="Proteomes" id="UP000184387">
    <property type="component" value="Unassembled WGS sequence"/>
</dbReference>
<dbReference type="Pfam" id="PF11563">
    <property type="entry name" value="Protoglobin"/>
    <property type="match status" value="1"/>
</dbReference>
<protein>
    <submittedName>
        <fullName evidence="4">Methyl-accepting chemotaxis protein</fullName>
    </submittedName>
</protein>
<dbReference type="GO" id="GO:0019825">
    <property type="term" value="F:oxygen binding"/>
    <property type="evidence" value="ECO:0007669"/>
    <property type="project" value="InterPro"/>
</dbReference>
<dbReference type="InterPro" id="IPR044398">
    <property type="entry name" value="Globin-sensor_dom"/>
</dbReference>
<keyword evidence="5" id="KW-1185">Reference proteome</keyword>
<dbReference type="AlphaFoldDB" id="A0A1M6LPU1"/>
<dbReference type="EMBL" id="FQZF01000019">
    <property type="protein sequence ID" value="SHJ73082.1"/>
    <property type="molecule type" value="Genomic_DNA"/>
</dbReference>
<dbReference type="OrthoDB" id="266313at2"/>
<evidence type="ECO:0000256" key="1">
    <source>
        <dbReference type="ARBA" id="ARBA00023224"/>
    </source>
</evidence>
<dbReference type="SMART" id="SM00283">
    <property type="entry name" value="MA"/>
    <property type="match status" value="1"/>
</dbReference>
<evidence type="ECO:0000259" key="3">
    <source>
        <dbReference type="PROSITE" id="PS50111"/>
    </source>
</evidence>
<dbReference type="Gene3D" id="1.10.287.950">
    <property type="entry name" value="Methyl-accepting chemotaxis protein"/>
    <property type="match status" value="1"/>
</dbReference>
<dbReference type="PANTHER" id="PTHR32089:SF112">
    <property type="entry name" value="LYSOZYME-LIKE PROTEIN-RELATED"/>
    <property type="match status" value="1"/>
</dbReference>
<dbReference type="GO" id="GO:0020037">
    <property type="term" value="F:heme binding"/>
    <property type="evidence" value="ECO:0007669"/>
    <property type="project" value="InterPro"/>
</dbReference>
<dbReference type="GO" id="GO:0007165">
    <property type="term" value="P:signal transduction"/>
    <property type="evidence" value="ECO:0007669"/>
    <property type="project" value="UniProtKB-KW"/>
</dbReference>